<comment type="similarity">
    <text evidence="4">Belongs to the peptidase C1 family.</text>
</comment>
<gene>
    <name evidence="6" type="ORF">QJ043_01165</name>
</gene>
<accession>A0ABT6ZIH7</accession>
<keyword evidence="4" id="KW-0031">Aminopeptidase</keyword>
<dbReference type="Gene3D" id="3.90.70.10">
    <property type="entry name" value="Cysteine proteinases"/>
    <property type="match status" value="1"/>
</dbReference>
<dbReference type="PANTHER" id="PTHR10363:SF2">
    <property type="entry name" value="BLEOMYCIN HYDROLASE"/>
    <property type="match status" value="1"/>
</dbReference>
<evidence type="ECO:0000256" key="2">
    <source>
        <dbReference type="ARBA" id="ARBA00022801"/>
    </source>
</evidence>
<evidence type="ECO:0000313" key="7">
    <source>
        <dbReference type="Proteomes" id="UP001431693"/>
    </source>
</evidence>
<sequence>MTPNPRQESTLRPDAALDPAVVRQQCADFSRSRANRVARNAVTSDGIVKAARNPVALRAYQDTYAVKLRTATTVTNQEQSGRCWLFATLNSCRARMLQALDVEDFEFSQAYLQFYEKMEWANAFLVHAVETAGKPLDDRAVAMLFEGPADDGGQWNYGANLVAKYGLVPKSAMPETACSSNTTAMVEVLNRLLRKDGLELRRMVAEGATRGAIDARRAEMMDDVHRMLCVCLAEPPATFDFACEVGPKATVDEALLQPIEPTTGPAGTPAPKAKDGEEPEKPAKRLLKDPGLTPQEFAEKYVKFDLNDYVELVNYPLDKYPYEQVYGVEMGDRILGGLPMRFLNMPIEALEDAAVASLKAGEACYFACDVGQNFPSKLKDYPGTLALDTMDTGDLFDVDLTMDKAAMLASQESGMTHAMTLEGVQLGDDGRPVAWRVENSWGKDSGKDGYLIMSGDWFRLYAADVAVRREFVSPDALALWDTAPTVMTEPWSIFY</sequence>
<dbReference type="PIRSF" id="PIRSF005700">
    <property type="entry name" value="PepC"/>
    <property type="match status" value="1"/>
</dbReference>
<dbReference type="PANTHER" id="PTHR10363">
    <property type="entry name" value="BLEOMYCIN HYDROLASE"/>
    <property type="match status" value="1"/>
</dbReference>
<comment type="caution">
    <text evidence="6">The sequence shown here is derived from an EMBL/GenBank/DDBJ whole genome shotgun (WGS) entry which is preliminary data.</text>
</comment>
<feature type="region of interest" description="Disordered" evidence="5">
    <location>
        <begin position="259"/>
        <end position="289"/>
    </location>
</feature>
<dbReference type="PROSITE" id="PS00139">
    <property type="entry name" value="THIOL_PROTEASE_CYS"/>
    <property type="match status" value="1"/>
</dbReference>
<keyword evidence="1 4" id="KW-0645">Protease</keyword>
<keyword evidence="7" id="KW-1185">Reference proteome</keyword>
<evidence type="ECO:0000256" key="1">
    <source>
        <dbReference type="ARBA" id="ARBA00022670"/>
    </source>
</evidence>
<keyword evidence="3 4" id="KW-0788">Thiol protease</keyword>
<dbReference type="InterPro" id="IPR004134">
    <property type="entry name" value="Peptidase_C1B"/>
</dbReference>
<feature type="compositionally biased region" description="Low complexity" evidence="5">
    <location>
        <begin position="261"/>
        <end position="271"/>
    </location>
</feature>
<dbReference type="EMBL" id="JASJEX010000001">
    <property type="protein sequence ID" value="MDJ1128697.1"/>
    <property type="molecule type" value="Genomic_DNA"/>
</dbReference>
<dbReference type="InterPro" id="IPR000169">
    <property type="entry name" value="Pept_cys_AS"/>
</dbReference>
<dbReference type="Pfam" id="PF03051">
    <property type="entry name" value="Peptidase_C1_2"/>
    <property type="match status" value="2"/>
</dbReference>
<dbReference type="SUPFAM" id="SSF54001">
    <property type="entry name" value="Cysteine proteinases"/>
    <property type="match status" value="1"/>
</dbReference>
<dbReference type="InterPro" id="IPR038765">
    <property type="entry name" value="Papain-like_cys_pep_sf"/>
</dbReference>
<dbReference type="Proteomes" id="UP001431693">
    <property type="component" value="Unassembled WGS sequence"/>
</dbReference>
<evidence type="ECO:0000313" key="6">
    <source>
        <dbReference type="EMBL" id="MDJ1128697.1"/>
    </source>
</evidence>
<keyword evidence="2 4" id="KW-0378">Hydrolase</keyword>
<name>A0ABT6ZIH7_9ACTN</name>
<dbReference type="CDD" id="cd00585">
    <property type="entry name" value="Peptidase_C1B"/>
    <property type="match status" value="1"/>
</dbReference>
<organism evidence="6 7">
    <name type="scientific">Kribbibacterium absianum</name>
    <dbReference type="NCBI Taxonomy" id="3044210"/>
    <lineage>
        <taxon>Bacteria</taxon>
        <taxon>Bacillati</taxon>
        <taxon>Actinomycetota</taxon>
        <taxon>Coriobacteriia</taxon>
        <taxon>Coriobacteriales</taxon>
        <taxon>Kribbibacteriaceae</taxon>
        <taxon>Kribbibacterium</taxon>
    </lineage>
</organism>
<feature type="compositionally biased region" description="Basic and acidic residues" evidence="5">
    <location>
        <begin position="272"/>
        <end position="288"/>
    </location>
</feature>
<dbReference type="RefSeq" id="WP_283712338.1">
    <property type="nucleotide sequence ID" value="NZ_JASJEW010000001.1"/>
</dbReference>
<evidence type="ECO:0000256" key="3">
    <source>
        <dbReference type="ARBA" id="ARBA00022807"/>
    </source>
</evidence>
<evidence type="ECO:0000256" key="5">
    <source>
        <dbReference type="SAM" id="MobiDB-lite"/>
    </source>
</evidence>
<reference evidence="6" key="1">
    <citation type="submission" date="2023-05" db="EMBL/GenBank/DDBJ databases">
        <title>[olsenella] sp. nov., isolated from a pig farm feces dump.</title>
        <authorList>
            <person name="Chang Y.-H."/>
        </authorList>
    </citation>
    <scope>NUCLEOTIDE SEQUENCE</scope>
    <source>
        <strain evidence="6">YH-ols2217</strain>
    </source>
</reference>
<evidence type="ECO:0000256" key="4">
    <source>
        <dbReference type="PIRNR" id="PIRNR005700"/>
    </source>
</evidence>
<proteinExistence type="inferred from homology"/>
<protein>
    <recommendedName>
        <fullName evidence="4">Aminopeptidase</fullName>
    </recommendedName>
</protein>